<comment type="caution">
    <text evidence="1">The sequence shown here is derived from an EMBL/GenBank/DDBJ whole genome shotgun (WGS) entry which is preliminary data.</text>
</comment>
<name>A0A177NRF3_9GAMM</name>
<proteinExistence type="predicted"/>
<dbReference type="InterPro" id="IPR027417">
    <property type="entry name" value="P-loop_NTPase"/>
</dbReference>
<protein>
    <recommendedName>
        <fullName evidence="3">Aldolase</fullName>
    </recommendedName>
</protein>
<accession>A0A177NRF3</accession>
<dbReference type="SUPFAM" id="SSF53795">
    <property type="entry name" value="PEP carboxykinase-like"/>
    <property type="match status" value="1"/>
</dbReference>
<dbReference type="OrthoDB" id="4544211at2"/>
<dbReference type="Gene3D" id="3.40.50.300">
    <property type="entry name" value="P-loop containing nucleotide triphosphate hydrolases"/>
    <property type="match status" value="1"/>
</dbReference>
<organism evidence="1 2">
    <name type="scientific">Methylomonas lenta</name>
    <dbReference type="NCBI Taxonomy" id="980561"/>
    <lineage>
        <taxon>Bacteria</taxon>
        <taxon>Pseudomonadati</taxon>
        <taxon>Pseudomonadota</taxon>
        <taxon>Gammaproteobacteria</taxon>
        <taxon>Methylococcales</taxon>
        <taxon>Methylococcaceae</taxon>
        <taxon>Methylomonas</taxon>
    </lineage>
</organism>
<dbReference type="NCBIfam" id="TIGR04352">
    <property type="entry name" value="HprK_rel_A"/>
    <property type="match status" value="1"/>
</dbReference>
<evidence type="ECO:0000313" key="2">
    <source>
        <dbReference type="Proteomes" id="UP000078476"/>
    </source>
</evidence>
<keyword evidence="2" id="KW-1185">Reference proteome</keyword>
<dbReference type="AlphaFoldDB" id="A0A177NRF3"/>
<dbReference type="EMBL" id="LUUI01000044">
    <property type="protein sequence ID" value="OAI20481.1"/>
    <property type="molecule type" value="Genomic_DNA"/>
</dbReference>
<evidence type="ECO:0008006" key="3">
    <source>
        <dbReference type="Google" id="ProtNLM"/>
    </source>
</evidence>
<dbReference type="STRING" id="980561.A1359_03210"/>
<reference evidence="1 2" key="1">
    <citation type="submission" date="2016-03" db="EMBL/GenBank/DDBJ databases">
        <authorList>
            <person name="Ploux O."/>
        </authorList>
    </citation>
    <scope>NUCLEOTIDE SEQUENCE [LARGE SCALE GENOMIC DNA]</scope>
    <source>
        <strain evidence="1 2">R-45370</strain>
    </source>
</reference>
<dbReference type="RefSeq" id="WP_066977825.1">
    <property type="nucleotide sequence ID" value="NZ_LUUI01000044.1"/>
</dbReference>
<sequence>MKSKPIVLRIEPFVVRLDTCIAPVAEVVSSLYSGYEFIEEASTVFVDFYIKIAPVSYLRGYYRPQVQCFIDGKAPFKPLPISQAYPFFEWSLNWVVASYVHHYLLVHAAVLEKNGQALILCGVPGAGKSTLCAALMHSGWRLFSDEMAVIDLHTNELMPFVRPISLKNQAIDLMRQFAPNAVLGPSFFDTSKGTVAHMQPTQDSVLRKSIRASAKWIVFPKYQKDADTSLHAIPKSQTVIKLTKNAFNANVLGGKGFKNLCALVEGSDCYEFEYSELQEAVNLFADLSS</sequence>
<dbReference type="InterPro" id="IPR027600">
    <property type="entry name" value="HprK-rel_A"/>
</dbReference>
<gene>
    <name evidence="1" type="ORF">A1359_03210</name>
</gene>
<evidence type="ECO:0000313" key="1">
    <source>
        <dbReference type="EMBL" id="OAI20481.1"/>
    </source>
</evidence>
<dbReference type="Proteomes" id="UP000078476">
    <property type="component" value="Unassembled WGS sequence"/>
</dbReference>